<dbReference type="GO" id="GO:0031145">
    <property type="term" value="P:anaphase-promoting complex-dependent catabolic process"/>
    <property type="evidence" value="ECO:0007669"/>
    <property type="project" value="InterPro"/>
</dbReference>
<dbReference type="VEuPathDB" id="FungiDB:LELG_03990"/>
<organism evidence="8 9">
    <name type="scientific">Lodderomyces elongisporus (strain ATCC 11503 / CBS 2605 / JCM 1781 / NBRC 1676 / NRRL YB-4239)</name>
    <name type="common">Yeast</name>
    <name type="synonym">Saccharomyces elongisporus</name>
    <dbReference type="NCBI Taxonomy" id="379508"/>
    <lineage>
        <taxon>Eukaryota</taxon>
        <taxon>Fungi</taxon>
        <taxon>Dikarya</taxon>
        <taxon>Ascomycota</taxon>
        <taxon>Saccharomycotina</taxon>
        <taxon>Pichiomycetes</taxon>
        <taxon>Debaryomycetaceae</taxon>
        <taxon>Candida/Lodderomyces clade</taxon>
        <taxon>Lodderomyces</taxon>
    </lineage>
</organism>
<dbReference type="GO" id="GO:0005680">
    <property type="term" value="C:anaphase-promoting complex"/>
    <property type="evidence" value="ECO:0007669"/>
    <property type="project" value="InterPro"/>
</dbReference>
<dbReference type="GO" id="GO:0070979">
    <property type="term" value="P:protein K11-linked ubiquitination"/>
    <property type="evidence" value="ECO:0007669"/>
    <property type="project" value="TreeGrafter"/>
</dbReference>
<dbReference type="GO" id="GO:0051301">
    <property type="term" value="P:cell division"/>
    <property type="evidence" value="ECO:0007669"/>
    <property type="project" value="UniProtKB-KW"/>
</dbReference>
<dbReference type="STRING" id="379508.A5E303"/>
<evidence type="ECO:0000259" key="7">
    <source>
        <dbReference type="Pfam" id="PF12896"/>
    </source>
</evidence>
<evidence type="ECO:0000256" key="1">
    <source>
        <dbReference type="ARBA" id="ARBA00016067"/>
    </source>
</evidence>
<dbReference type="GeneID" id="5232133"/>
<feature type="domain" description="Anaphase-promoting complex subunit 4-like WD40" evidence="6">
    <location>
        <begin position="24"/>
        <end position="108"/>
    </location>
</feature>
<dbReference type="InParanoid" id="A5E303"/>
<dbReference type="OMA" id="KTSIWCY"/>
<dbReference type="PANTHER" id="PTHR13260:SF0">
    <property type="entry name" value="ANAPHASE-PROMOTING COMPLEX SUBUNIT 4"/>
    <property type="match status" value="1"/>
</dbReference>
<dbReference type="InterPro" id="IPR024789">
    <property type="entry name" value="APC4"/>
</dbReference>
<keyword evidence="3" id="KW-0498">Mitosis</keyword>
<accession>A5E303</accession>
<name>A5E303_LODEL</name>
<dbReference type="HOGENOM" id="CLU_473412_0_0_1"/>
<evidence type="ECO:0000256" key="2">
    <source>
        <dbReference type="ARBA" id="ARBA00022618"/>
    </source>
</evidence>
<dbReference type="InterPro" id="IPR024790">
    <property type="entry name" value="APC4_long_dom"/>
</dbReference>
<dbReference type="InterPro" id="IPR036322">
    <property type="entry name" value="WD40_repeat_dom_sf"/>
</dbReference>
<reference evidence="8 9" key="1">
    <citation type="journal article" date="2009" name="Nature">
        <title>Evolution of pathogenicity and sexual reproduction in eight Candida genomes.</title>
        <authorList>
            <person name="Butler G."/>
            <person name="Rasmussen M.D."/>
            <person name="Lin M.F."/>
            <person name="Santos M.A."/>
            <person name="Sakthikumar S."/>
            <person name="Munro C.A."/>
            <person name="Rheinbay E."/>
            <person name="Grabherr M."/>
            <person name="Forche A."/>
            <person name="Reedy J.L."/>
            <person name="Agrafioti I."/>
            <person name="Arnaud M.B."/>
            <person name="Bates S."/>
            <person name="Brown A.J."/>
            <person name="Brunke S."/>
            <person name="Costanzo M.C."/>
            <person name="Fitzpatrick D.A."/>
            <person name="de Groot P.W."/>
            <person name="Harris D."/>
            <person name="Hoyer L.L."/>
            <person name="Hube B."/>
            <person name="Klis F.M."/>
            <person name="Kodira C."/>
            <person name="Lennard N."/>
            <person name="Logue M.E."/>
            <person name="Martin R."/>
            <person name="Neiman A.M."/>
            <person name="Nikolaou E."/>
            <person name="Quail M.A."/>
            <person name="Quinn J."/>
            <person name="Santos M.C."/>
            <person name="Schmitzberger F.F."/>
            <person name="Sherlock G."/>
            <person name="Shah P."/>
            <person name="Silverstein K.A."/>
            <person name="Skrzypek M.S."/>
            <person name="Soll D."/>
            <person name="Staggs R."/>
            <person name="Stansfield I."/>
            <person name="Stumpf M.P."/>
            <person name="Sudbery P.E."/>
            <person name="Srikantha T."/>
            <person name="Zeng Q."/>
            <person name="Berman J."/>
            <person name="Berriman M."/>
            <person name="Heitman J."/>
            <person name="Gow N.A."/>
            <person name="Lorenz M.C."/>
            <person name="Birren B.W."/>
            <person name="Kellis M."/>
            <person name="Cuomo C.A."/>
        </authorList>
    </citation>
    <scope>NUCLEOTIDE SEQUENCE [LARGE SCALE GENOMIC DNA]</scope>
    <source>
        <strain evidence="9">ATCC 11503 / BCRC 21390 / CBS 2605 / JCM 1781 / NBRC 1676 / NRRL YB-4239</strain>
    </source>
</reference>
<evidence type="ECO:0000259" key="6">
    <source>
        <dbReference type="Pfam" id="PF12894"/>
    </source>
</evidence>
<proteinExistence type="predicted"/>
<keyword evidence="4" id="KW-0833">Ubl conjugation pathway</keyword>
<feature type="domain" description="Anaphase-promoting complex subunit 4 long" evidence="7">
    <location>
        <begin position="185"/>
        <end position="378"/>
    </location>
</feature>
<dbReference type="GO" id="GO:0034399">
    <property type="term" value="C:nuclear periphery"/>
    <property type="evidence" value="ECO:0007669"/>
    <property type="project" value="TreeGrafter"/>
</dbReference>
<evidence type="ECO:0000256" key="3">
    <source>
        <dbReference type="ARBA" id="ARBA00022776"/>
    </source>
</evidence>
<evidence type="ECO:0000313" key="9">
    <source>
        <dbReference type="Proteomes" id="UP000001996"/>
    </source>
</evidence>
<dbReference type="EMBL" id="CH981528">
    <property type="protein sequence ID" value="EDK45811.1"/>
    <property type="molecule type" value="Genomic_DNA"/>
</dbReference>
<dbReference type="Pfam" id="PF12894">
    <property type="entry name" value="ANAPC4_WD40"/>
    <property type="match status" value="1"/>
</dbReference>
<dbReference type="PANTHER" id="PTHR13260">
    <property type="entry name" value="ANAPHASE PROMOTING COMPLEX SUBUNIT 4 APC4"/>
    <property type="match status" value="1"/>
</dbReference>
<dbReference type="Pfam" id="PF12896">
    <property type="entry name" value="ANAPC4"/>
    <property type="match status" value="1"/>
</dbReference>
<evidence type="ECO:0000256" key="5">
    <source>
        <dbReference type="ARBA" id="ARBA00023306"/>
    </source>
</evidence>
<dbReference type="SUPFAM" id="SSF50978">
    <property type="entry name" value="WD40 repeat-like"/>
    <property type="match status" value="1"/>
</dbReference>
<dbReference type="FunCoup" id="A5E303">
    <property type="interactions" value="156"/>
</dbReference>
<gene>
    <name evidence="8" type="ORF">LELG_03990</name>
</gene>
<keyword evidence="9" id="KW-1185">Reference proteome</keyword>
<dbReference type="KEGG" id="lel:PVL30_004810"/>
<keyword evidence="5" id="KW-0131">Cell cycle</keyword>
<evidence type="ECO:0000313" key="8">
    <source>
        <dbReference type="EMBL" id="EDK45811.1"/>
    </source>
</evidence>
<evidence type="ECO:0000256" key="4">
    <source>
        <dbReference type="ARBA" id="ARBA00022786"/>
    </source>
</evidence>
<dbReference type="OrthoDB" id="2110451at2759"/>
<dbReference type="Proteomes" id="UP000001996">
    <property type="component" value="Unassembled WGS sequence"/>
</dbReference>
<sequence length="578" mass="66354">MDNHNVSVIHTGKLPMSNDPLTILSWCPQLNLIFKVMNKTSIWCYRIDGERIFSINNRSIINNVAFSSQEIFLSGIDGKVKVYDVNNGNFIDQISQTFNSVQYMQWCDTPYRLRNSPLSGLPEVDSKNGTMIDKMEYLAIADGESITINFNKLLNVNKANTGYRFTQRISNDMFNQIYLDDANNLLSVDINVLLKQNYVDLIILICQVQKYLDMLQDTTKTIQSAIEPFVVLLDRYLHNFADEDTNGRLASSTFSDILLTRLVPESTKDFWVNQVGERGIKRLSKLATFAYKKSSELIGGKLVSLMEKVILLLSRLLGISKWENVLNIDLSHLELLLNYCKLQLKFYYQITWEINGEKDVTAAFISWWKIIVDALEEEEWKENYSTLTLLQFIQDGMLNLKVSKYFKFSLQEINRRETKESGQEKGTEREFLAMSHEHILQQFEQIKKSVDRHHAEIISVRKIQKLEIPSQKGLQLSSWNNKIVISYLTEIVDLSTNMLTLCTPSSTISTIPNIIAYEHRLSDLIALTATHILIINLTSSVSIPLPALDFKPCYIRLSSSYILLTDAAKLQYAILQID</sequence>
<dbReference type="InterPro" id="IPR024977">
    <property type="entry name" value="Apc4-like_WD40_dom"/>
</dbReference>
<dbReference type="AlphaFoldDB" id="A5E303"/>
<dbReference type="eggNOG" id="KOG4640">
    <property type="taxonomic scope" value="Eukaryota"/>
</dbReference>
<keyword evidence="2" id="KW-0132">Cell division</keyword>
<protein>
    <recommendedName>
        <fullName evidence="1">Anaphase-promoting complex subunit 4</fullName>
    </recommendedName>
</protein>